<keyword evidence="3" id="KW-1185">Reference proteome</keyword>
<comment type="caution">
    <text evidence="2">The sequence shown here is derived from an EMBL/GenBank/DDBJ whole genome shotgun (WGS) entry which is preliminary data.</text>
</comment>
<dbReference type="AlphaFoldDB" id="A0A2P6NAH3"/>
<accession>A0A2P6NAH3</accession>
<keyword evidence="1" id="KW-1133">Transmembrane helix</keyword>
<evidence type="ECO:0000313" key="3">
    <source>
        <dbReference type="Proteomes" id="UP000241769"/>
    </source>
</evidence>
<proteinExistence type="predicted"/>
<dbReference type="Proteomes" id="UP000241769">
    <property type="component" value="Unassembled WGS sequence"/>
</dbReference>
<dbReference type="EMBL" id="MDYQ01000134">
    <property type="protein sequence ID" value="PRP80947.1"/>
    <property type="molecule type" value="Genomic_DNA"/>
</dbReference>
<sequence length="101" mass="11667">MGGGGVHRYPVIPNWKWGLKPHNQTTRNVIATVFYFSVAAGAWYWGTKHERLLRPPHHPYPAQKYNAHNLEDDPEYPQKVAEWKEATKDGLLARIRPDKGH</sequence>
<name>A0A2P6NAH3_9EUKA</name>
<organism evidence="2 3">
    <name type="scientific">Planoprotostelium fungivorum</name>
    <dbReference type="NCBI Taxonomy" id="1890364"/>
    <lineage>
        <taxon>Eukaryota</taxon>
        <taxon>Amoebozoa</taxon>
        <taxon>Evosea</taxon>
        <taxon>Variosea</taxon>
        <taxon>Cavosteliida</taxon>
        <taxon>Cavosteliaceae</taxon>
        <taxon>Planoprotostelium</taxon>
    </lineage>
</organism>
<dbReference type="InParanoid" id="A0A2P6NAH3"/>
<keyword evidence="1" id="KW-0812">Transmembrane</keyword>
<evidence type="ECO:0000313" key="2">
    <source>
        <dbReference type="EMBL" id="PRP80947.1"/>
    </source>
</evidence>
<reference evidence="2 3" key="1">
    <citation type="journal article" date="2018" name="Genome Biol. Evol.">
        <title>Multiple Roots of Fruiting Body Formation in Amoebozoa.</title>
        <authorList>
            <person name="Hillmann F."/>
            <person name="Forbes G."/>
            <person name="Novohradska S."/>
            <person name="Ferling I."/>
            <person name="Riege K."/>
            <person name="Groth M."/>
            <person name="Westermann M."/>
            <person name="Marz M."/>
            <person name="Spaller T."/>
            <person name="Winckler T."/>
            <person name="Schaap P."/>
            <person name="Glockner G."/>
        </authorList>
    </citation>
    <scope>NUCLEOTIDE SEQUENCE [LARGE SCALE GENOMIC DNA]</scope>
    <source>
        <strain evidence="2 3">Jena</strain>
    </source>
</reference>
<gene>
    <name evidence="2" type="ORF">PROFUN_11276</name>
</gene>
<evidence type="ECO:0000256" key="1">
    <source>
        <dbReference type="SAM" id="Phobius"/>
    </source>
</evidence>
<keyword evidence="1" id="KW-0472">Membrane</keyword>
<feature type="transmembrane region" description="Helical" evidence="1">
    <location>
        <begin position="29"/>
        <end position="46"/>
    </location>
</feature>
<protein>
    <submittedName>
        <fullName evidence="2">Uncharacterized protein</fullName>
    </submittedName>
</protein>